<dbReference type="EMBL" id="QEAN01000076">
    <property type="protein sequence ID" value="TPX49830.1"/>
    <property type="molecule type" value="Genomic_DNA"/>
</dbReference>
<evidence type="ECO:0000313" key="4">
    <source>
        <dbReference type="EMBL" id="TPX49830.1"/>
    </source>
</evidence>
<keyword evidence="1" id="KW-0472">Membrane</keyword>
<evidence type="ECO:0000313" key="3">
    <source>
        <dbReference type="EMBL" id="TPX48804.1"/>
    </source>
</evidence>
<evidence type="ECO:0000256" key="1">
    <source>
        <dbReference type="SAM" id="Phobius"/>
    </source>
</evidence>
<dbReference type="EMBL" id="QEAM01000045">
    <property type="protein sequence ID" value="TPX48804.1"/>
    <property type="molecule type" value="Genomic_DNA"/>
</dbReference>
<keyword evidence="1" id="KW-0812">Transmembrane</keyword>
<dbReference type="Proteomes" id="UP000317494">
    <property type="component" value="Unassembled WGS sequence"/>
</dbReference>
<feature type="chain" id="PRO_5036363068" description="Fibronectin type-III domain-containing protein" evidence="2">
    <location>
        <begin position="26"/>
        <end position="229"/>
    </location>
</feature>
<feature type="signal peptide" evidence="2">
    <location>
        <begin position="1"/>
        <end position="25"/>
    </location>
</feature>
<comment type="caution">
    <text evidence="4">The sequence shown here is derived from an EMBL/GenBank/DDBJ whole genome shotgun (WGS) entry which is preliminary data.</text>
</comment>
<evidence type="ECO:0008006" key="7">
    <source>
        <dbReference type="Google" id="ProtNLM"/>
    </source>
</evidence>
<name>A0A507DG71_9FUNG</name>
<dbReference type="OrthoDB" id="2150508at2759"/>
<evidence type="ECO:0000313" key="5">
    <source>
        <dbReference type="Proteomes" id="UP000317494"/>
    </source>
</evidence>
<proteinExistence type="predicted"/>
<keyword evidence="2" id="KW-0732">Signal</keyword>
<keyword evidence="1" id="KW-1133">Transmembrane helix</keyword>
<accession>A0A507DG71</accession>
<organism evidence="4 5">
    <name type="scientific">Synchytrium endobioticum</name>
    <dbReference type="NCBI Taxonomy" id="286115"/>
    <lineage>
        <taxon>Eukaryota</taxon>
        <taxon>Fungi</taxon>
        <taxon>Fungi incertae sedis</taxon>
        <taxon>Chytridiomycota</taxon>
        <taxon>Chytridiomycota incertae sedis</taxon>
        <taxon>Chytridiomycetes</taxon>
        <taxon>Synchytriales</taxon>
        <taxon>Synchytriaceae</taxon>
        <taxon>Synchytrium</taxon>
    </lineage>
</organism>
<evidence type="ECO:0000313" key="6">
    <source>
        <dbReference type="Proteomes" id="UP000320475"/>
    </source>
</evidence>
<protein>
    <recommendedName>
        <fullName evidence="7">Fibronectin type-III domain-containing protein</fullName>
    </recommendedName>
</protein>
<keyword evidence="5" id="KW-1185">Reference proteome</keyword>
<dbReference type="VEuPathDB" id="FungiDB:SeMB42_g02453"/>
<sequence>MTQYMKALSMWAIVICSIIVHLASAQQTTTGPLAATATSPAATAATAPAATQSQVPIACNPSGSRGTVVVTAPLPGSYCLVGTPCNITWTYSTNTNRIYPAKSISIKYKTVKASQYDQVVANSLPANATSFKWNISQVAPGLYGIKVIADGIDPFAVGSNTTNACLPDNFPLPGVTTGFYILISERLIPYPDTYGPQTSGGTARRGSLLVLVISGLVSFAVAYGSQMVL</sequence>
<reference evidence="5 6" key="1">
    <citation type="journal article" date="2019" name="Sci. Rep.">
        <title>Comparative genomics of chytrid fungi reveal insights into the obligate biotrophic and pathogenic lifestyle of Synchytrium endobioticum.</title>
        <authorList>
            <person name="van de Vossenberg B.T.L.H."/>
            <person name="Warris S."/>
            <person name="Nguyen H.D.T."/>
            <person name="van Gent-Pelzer M.P.E."/>
            <person name="Joly D.L."/>
            <person name="van de Geest H.C."/>
            <person name="Bonants P.J.M."/>
            <person name="Smith D.S."/>
            <person name="Levesque C.A."/>
            <person name="van der Lee T.A.J."/>
        </authorList>
    </citation>
    <scope>NUCLEOTIDE SEQUENCE [LARGE SCALE GENOMIC DNA]</scope>
    <source>
        <strain evidence="3 6">LEV6574</strain>
        <strain evidence="4 5">MB42</strain>
    </source>
</reference>
<feature type="transmembrane region" description="Helical" evidence="1">
    <location>
        <begin position="206"/>
        <end position="224"/>
    </location>
</feature>
<dbReference type="AlphaFoldDB" id="A0A507DG71"/>
<evidence type="ECO:0000256" key="2">
    <source>
        <dbReference type="SAM" id="SignalP"/>
    </source>
</evidence>
<dbReference type="Proteomes" id="UP000320475">
    <property type="component" value="Unassembled WGS sequence"/>
</dbReference>
<gene>
    <name evidence="3" type="ORF">SeLEV6574_g01821</name>
    <name evidence="4" type="ORF">SeMB42_g02453</name>
</gene>